<evidence type="ECO:0000313" key="3">
    <source>
        <dbReference type="Proteomes" id="UP001550044"/>
    </source>
</evidence>
<accession>A0ABV2UKQ4</accession>
<evidence type="ECO:0000256" key="1">
    <source>
        <dbReference type="SAM" id="MobiDB-lite"/>
    </source>
</evidence>
<feature type="region of interest" description="Disordered" evidence="1">
    <location>
        <begin position="118"/>
        <end position="141"/>
    </location>
</feature>
<reference evidence="2 3" key="1">
    <citation type="submission" date="2024-06" db="EMBL/GenBank/DDBJ databases">
        <title>The Natural Products Discovery Center: Release of the First 8490 Sequenced Strains for Exploring Actinobacteria Biosynthetic Diversity.</title>
        <authorList>
            <person name="Kalkreuter E."/>
            <person name="Kautsar S.A."/>
            <person name="Yang D."/>
            <person name="Bader C.D."/>
            <person name="Teijaro C.N."/>
            <person name="Fluegel L."/>
            <person name="Davis C.M."/>
            <person name="Simpson J.R."/>
            <person name="Lauterbach L."/>
            <person name="Steele A.D."/>
            <person name="Gui C."/>
            <person name="Meng S."/>
            <person name="Li G."/>
            <person name="Viehrig K."/>
            <person name="Ye F."/>
            <person name="Su P."/>
            <person name="Kiefer A.F."/>
            <person name="Nichols A."/>
            <person name="Cepeda A.J."/>
            <person name="Yan W."/>
            <person name="Fan B."/>
            <person name="Jiang Y."/>
            <person name="Adhikari A."/>
            <person name="Zheng C.-J."/>
            <person name="Schuster L."/>
            <person name="Cowan T.M."/>
            <person name="Smanski M.J."/>
            <person name="Chevrette M.G."/>
            <person name="De Carvalho L.P.S."/>
            <person name="Shen B."/>
        </authorList>
    </citation>
    <scope>NUCLEOTIDE SEQUENCE [LARGE SCALE GENOMIC DNA]</scope>
    <source>
        <strain evidence="2 3">NPDC005137</strain>
    </source>
</reference>
<evidence type="ECO:0000313" key="2">
    <source>
        <dbReference type="EMBL" id="MET8438435.1"/>
    </source>
</evidence>
<sequence>MTRGGAPAVNDPTTTVPALDRIEDGLLRLAGPALLLDDAGHPGSRPQPQRADIISLTVETFLHRAGRRTRRSCAAAQRPVDRPLAAAPAERRASVVVRQEALGRLSAAALSDPLLRRVASGSDQQGPGGANARCTGEERPS</sequence>
<keyword evidence="3" id="KW-1185">Reference proteome</keyword>
<proteinExistence type="predicted"/>
<dbReference type="RefSeq" id="WP_356712853.1">
    <property type="nucleotide sequence ID" value="NZ_JBEXIP010000059.1"/>
</dbReference>
<gene>
    <name evidence="2" type="ORF">ABZV61_38120</name>
</gene>
<protein>
    <submittedName>
        <fullName evidence="2">Uncharacterized protein</fullName>
    </submittedName>
</protein>
<name>A0ABV2UKQ4_9ACTN</name>
<dbReference type="EMBL" id="JBEXIP010000059">
    <property type="protein sequence ID" value="MET8438435.1"/>
    <property type="molecule type" value="Genomic_DNA"/>
</dbReference>
<organism evidence="2 3">
    <name type="scientific">Streptomyces sp. 900116325</name>
    <dbReference type="NCBI Taxonomy" id="3154295"/>
    <lineage>
        <taxon>Bacteria</taxon>
        <taxon>Bacillati</taxon>
        <taxon>Actinomycetota</taxon>
        <taxon>Actinomycetes</taxon>
        <taxon>Kitasatosporales</taxon>
        <taxon>Streptomycetaceae</taxon>
        <taxon>Streptomyces</taxon>
    </lineage>
</organism>
<feature type="region of interest" description="Disordered" evidence="1">
    <location>
        <begin position="67"/>
        <end position="93"/>
    </location>
</feature>
<comment type="caution">
    <text evidence="2">The sequence shown here is derived from an EMBL/GenBank/DDBJ whole genome shotgun (WGS) entry which is preliminary data.</text>
</comment>
<dbReference type="Proteomes" id="UP001550044">
    <property type="component" value="Unassembled WGS sequence"/>
</dbReference>